<dbReference type="PROSITE" id="PS50862">
    <property type="entry name" value="AA_TRNA_LIGASE_II"/>
    <property type="match status" value="1"/>
</dbReference>
<dbReference type="InterPro" id="IPR045864">
    <property type="entry name" value="aa-tRNA-synth_II/BPL/LPL"/>
</dbReference>
<dbReference type="AlphaFoldDB" id="A0A8X8XG02"/>
<organism evidence="3">
    <name type="scientific">Salvia splendens</name>
    <name type="common">Scarlet sage</name>
    <dbReference type="NCBI Taxonomy" id="180675"/>
    <lineage>
        <taxon>Eukaryota</taxon>
        <taxon>Viridiplantae</taxon>
        <taxon>Streptophyta</taxon>
        <taxon>Embryophyta</taxon>
        <taxon>Tracheophyta</taxon>
        <taxon>Spermatophyta</taxon>
        <taxon>Magnoliopsida</taxon>
        <taxon>eudicotyledons</taxon>
        <taxon>Gunneridae</taxon>
        <taxon>Pentapetalae</taxon>
        <taxon>asterids</taxon>
        <taxon>lamiids</taxon>
        <taxon>Lamiales</taxon>
        <taxon>Lamiaceae</taxon>
        <taxon>Nepetoideae</taxon>
        <taxon>Mentheae</taxon>
        <taxon>Salviinae</taxon>
        <taxon>Salvia</taxon>
        <taxon>Salvia subgen. Calosphace</taxon>
        <taxon>core Calosphace</taxon>
    </lineage>
</organism>
<dbReference type="GO" id="GO:0009507">
    <property type="term" value="C:chloroplast"/>
    <property type="evidence" value="ECO:0007669"/>
    <property type="project" value="TreeGrafter"/>
</dbReference>
<dbReference type="EMBL" id="PNBA02000010">
    <property type="protein sequence ID" value="KAG6411318.1"/>
    <property type="molecule type" value="Genomic_DNA"/>
</dbReference>
<accession>A0A8X8XG02</accession>
<evidence type="ECO:0000313" key="4">
    <source>
        <dbReference type="Proteomes" id="UP000298416"/>
    </source>
</evidence>
<keyword evidence="4" id="KW-1185">Reference proteome</keyword>
<proteinExistence type="predicted"/>
<evidence type="ECO:0000256" key="1">
    <source>
        <dbReference type="ARBA" id="ARBA00022917"/>
    </source>
</evidence>
<reference evidence="3" key="2">
    <citation type="submission" date="2020-08" db="EMBL/GenBank/DDBJ databases">
        <title>Plant Genome Project.</title>
        <authorList>
            <person name="Zhang R.-G."/>
        </authorList>
    </citation>
    <scope>NUCLEOTIDE SEQUENCE</scope>
    <source>
        <strain evidence="3">Huo1</strain>
        <tissue evidence="3">Leaf</tissue>
    </source>
</reference>
<feature type="domain" description="Aminoacyl-transfer RNA synthetases class-II family profile" evidence="2">
    <location>
        <begin position="1"/>
        <end position="100"/>
    </location>
</feature>
<dbReference type="Proteomes" id="UP000298416">
    <property type="component" value="Unassembled WGS sequence"/>
</dbReference>
<protein>
    <recommendedName>
        <fullName evidence="2">Aminoacyl-transfer RNA synthetases class-II family profile domain-containing protein</fullName>
    </recommendedName>
</protein>
<gene>
    <name evidence="3" type="ORF">SASPL_129398</name>
</gene>
<sequence>MLEEAKKYDHRELTKKQELFFFHPLSPGSCFFLPHGSRVCNKLLEFIRSQYWKRGYEEVWTPNMYNMQLWETFGHAANYKENMFVFEVEKQEFGLKPMNSLAINGCAISLQLGTNVKSGLNP</sequence>
<dbReference type="InterPro" id="IPR006195">
    <property type="entry name" value="aa-tRNA-synth_II"/>
</dbReference>
<name>A0A8X8XG02_SALSN</name>
<evidence type="ECO:0000259" key="2">
    <source>
        <dbReference type="PROSITE" id="PS50862"/>
    </source>
</evidence>
<dbReference type="SUPFAM" id="SSF55681">
    <property type="entry name" value="Class II aaRS and biotin synthetases"/>
    <property type="match status" value="1"/>
</dbReference>
<evidence type="ECO:0000313" key="3">
    <source>
        <dbReference type="EMBL" id="KAG6411318.1"/>
    </source>
</evidence>
<dbReference type="GO" id="GO:0005739">
    <property type="term" value="C:mitochondrion"/>
    <property type="evidence" value="ECO:0007669"/>
    <property type="project" value="TreeGrafter"/>
</dbReference>
<dbReference type="Gene3D" id="3.30.930.10">
    <property type="entry name" value="Bira Bifunctional Protein, Domain 2"/>
    <property type="match status" value="1"/>
</dbReference>
<dbReference type="PANTHER" id="PTHR11451:SF46">
    <property type="entry name" value="THREONINE--TRNA LIGASE"/>
    <property type="match status" value="1"/>
</dbReference>
<dbReference type="GO" id="GO:0004829">
    <property type="term" value="F:threonine-tRNA ligase activity"/>
    <property type="evidence" value="ECO:0007669"/>
    <property type="project" value="TreeGrafter"/>
</dbReference>
<keyword evidence="1" id="KW-0648">Protein biosynthesis</keyword>
<reference evidence="3" key="1">
    <citation type="submission" date="2018-01" db="EMBL/GenBank/DDBJ databases">
        <authorList>
            <person name="Mao J.F."/>
        </authorList>
    </citation>
    <scope>NUCLEOTIDE SEQUENCE</scope>
    <source>
        <strain evidence="3">Huo1</strain>
        <tissue evidence="3">Leaf</tissue>
    </source>
</reference>
<dbReference type="GO" id="GO:0006435">
    <property type="term" value="P:threonyl-tRNA aminoacylation"/>
    <property type="evidence" value="ECO:0007669"/>
    <property type="project" value="TreeGrafter"/>
</dbReference>
<dbReference type="PANTHER" id="PTHR11451">
    <property type="entry name" value="THREONINE-TRNA LIGASE"/>
    <property type="match status" value="1"/>
</dbReference>
<comment type="caution">
    <text evidence="3">The sequence shown here is derived from an EMBL/GenBank/DDBJ whole genome shotgun (WGS) entry which is preliminary data.</text>
</comment>